<comment type="caution">
    <text evidence="2">The sequence shown here is derived from an EMBL/GenBank/DDBJ whole genome shotgun (WGS) entry which is preliminary data.</text>
</comment>
<organism evidence="2 3">
    <name type="scientific">Platanthera guangdongensis</name>
    <dbReference type="NCBI Taxonomy" id="2320717"/>
    <lineage>
        <taxon>Eukaryota</taxon>
        <taxon>Viridiplantae</taxon>
        <taxon>Streptophyta</taxon>
        <taxon>Embryophyta</taxon>
        <taxon>Tracheophyta</taxon>
        <taxon>Spermatophyta</taxon>
        <taxon>Magnoliopsida</taxon>
        <taxon>Liliopsida</taxon>
        <taxon>Asparagales</taxon>
        <taxon>Orchidaceae</taxon>
        <taxon>Orchidoideae</taxon>
        <taxon>Orchideae</taxon>
        <taxon>Orchidinae</taxon>
        <taxon>Platanthera</taxon>
    </lineage>
</organism>
<feature type="region of interest" description="Disordered" evidence="1">
    <location>
        <begin position="33"/>
        <end position="72"/>
    </location>
</feature>
<protein>
    <submittedName>
        <fullName evidence="2">Uncharacterized protein</fullName>
    </submittedName>
</protein>
<sequence length="72" mass="8106">MPGCRSVIRMEEKDLAELLEAKRNTDPLFDAARLQNLNRRPATSHGTPGSRTDNQRHPPDRPGLVEIFSDIP</sequence>
<accession>A0ABR2MC61</accession>
<dbReference type="EMBL" id="JBBWWR010000010">
    <property type="protein sequence ID" value="KAK8961175.1"/>
    <property type="molecule type" value="Genomic_DNA"/>
</dbReference>
<dbReference type="Proteomes" id="UP001412067">
    <property type="component" value="Unassembled WGS sequence"/>
</dbReference>
<gene>
    <name evidence="2" type="ORF">KSP40_PGU019451</name>
</gene>
<evidence type="ECO:0000313" key="2">
    <source>
        <dbReference type="EMBL" id="KAK8961175.1"/>
    </source>
</evidence>
<proteinExistence type="predicted"/>
<name>A0ABR2MC61_9ASPA</name>
<evidence type="ECO:0000313" key="3">
    <source>
        <dbReference type="Proteomes" id="UP001412067"/>
    </source>
</evidence>
<reference evidence="2 3" key="1">
    <citation type="journal article" date="2022" name="Nat. Plants">
        <title>Genomes of leafy and leafless Platanthera orchids illuminate the evolution of mycoheterotrophy.</title>
        <authorList>
            <person name="Li M.H."/>
            <person name="Liu K.W."/>
            <person name="Li Z."/>
            <person name="Lu H.C."/>
            <person name="Ye Q.L."/>
            <person name="Zhang D."/>
            <person name="Wang J.Y."/>
            <person name="Li Y.F."/>
            <person name="Zhong Z.M."/>
            <person name="Liu X."/>
            <person name="Yu X."/>
            <person name="Liu D.K."/>
            <person name="Tu X.D."/>
            <person name="Liu B."/>
            <person name="Hao Y."/>
            <person name="Liao X.Y."/>
            <person name="Jiang Y.T."/>
            <person name="Sun W.H."/>
            <person name="Chen J."/>
            <person name="Chen Y.Q."/>
            <person name="Ai Y."/>
            <person name="Zhai J.W."/>
            <person name="Wu S.S."/>
            <person name="Zhou Z."/>
            <person name="Hsiao Y.Y."/>
            <person name="Wu W.L."/>
            <person name="Chen Y.Y."/>
            <person name="Lin Y.F."/>
            <person name="Hsu J.L."/>
            <person name="Li C.Y."/>
            <person name="Wang Z.W."/>
            <person name="Zhao X."/>
            <person name="Zhong W.Y."/>
            <person name="Ma X.K."/>
            <person name="Ma L."/>
            <person name="Huang J."/>
            <person name="Chen G.Z."/>
            <person name="Huang M.Z."/>
            <person name="Huang L."/>
            <person name="Peng D.H."/>
            <person name="Luo Y.B."/>
            <person name="Zou S.Q."/>
            <person name="Chen S.P."/>
            <person name="Lan S."/>
            <person name="Tsai W.C."/>
            <person name="Van de Peer Y."/>
            <person name="Liu Z.J."/>
        </authorList>
    </citation>
    <scope>NUCLEOTIDE SEQUENCE [LARGE SCALE GENOMIC DNA]</scope>
    <source>
        <strain evidence="2">Lor288</strain>
    </source>
</reference>
<keyword evidence="3" id="KW-1185">Reference proteome</keyword>
<evidence type="ECO:0000256" key="1">
    <source>
        <dbReference type="SAM" id="MobiDB-lite"/>
    </source>
</evidence>